<keyword evidence="2" id="KW-0732">Signal</keyword>
<feature type="coiled-coil region" evidence="1">
    <location>
        <begin position="124"/>
        <end position="151"/>
    </location>
</feature>
<accession>A0A562T4A6</accession>
<evidence type="ECO:0000256" key="1">
    <source>
        <dbReference type="SAM" id="Coils"/>
    </source>
</evidence>
<evidence type="ECO:0000256" key="2">
    <source>
        <dbReference type="SAM" id="SignalP"/>
    </source>
</evidence>
<sequence>MNFSITRMKSILVLAVLIFPLALHAQTTLSGELADEFSTRVAERFQPGTDAATVFVADQLSRSGSGGLEIDKTMMELKKDPAALDAALKYLYQYSNCNRQELIGNLRTMGFSNNSVYALATYTVNKYKGEAKALQEEKAELERTGQIAKVRPPVRMATDATNAAPATGAAPAAAGNTGAAPAAGATAAAAATPAEDPFNWDVRNIFPLSKPEQLIAMYGKEHVAIRAMEDLEGNELGQGYYIFPDSPNEMEVFFAGDSGKIITFTQERSKWKSPFGIKVGDPLEKVVKVNGRDFRINGFEWVNSGAVDSWEGGALEGKGVSIIFKAINTGDPKLYNPVTGDKKIKTDMSVLKKLGVVVEKVSFNTMPQQ</sequence>
<evidence type="ECO:0000313" key="4">
    <source>
        <dbReference type="Proteomes" id="UP000316778"/>
    </source>
</evidence>
<feature type="signal peptide" evidence="2">
    <location>
        <begin position="1"/>
        <end position="25"/>
    </location>
</feature>
<dbReference type="RefSeq" id="WP_211366158.1">
    <property type="nucleotide sequence ID" value="NZ_BAAAFY010000001.1"/>
</dbReference>
<dbReference type="EMBL" id="VLLG01000003">
    <property type="protein sequence ID" value="TWI87896.1"/>
    <property type="molecule type" value="Genomic_DNA"/>
</dbReference>
<keyword evidence="1" id="KW-0175">Coiled coil</keyword>
<comment type="caution">
    <text evidence="3">The sequence shown here is derived from an EMBL/GenBank/DDBJ whole genome shotgun (WGS) entry which is preliminary data.</text>
</comment>
<name>A0A562T4A6_CHIJA</name>
<organism evidence="3 4">
    <name type="scientific">Chitinophaga japonensis</name>
    <name type="common">Flexibacter japonensis</name>
    <dbReference type="NCBI Taxonomy" id="104662"/>
    <lineage>
        <taxon>Bacteria</taxon>
        <taxon>Pseudomonadati</taxon>
        <taxon>Bacteroidota</taxon>
        <taxon>Chitinophagia</taxon>
        <taxon>Chitinophagales</taxon>
        <taxon>Chitinophagaceae</taxon>
        <taxon>Chitinophaga</taxon>
    </lineage>
</organism>
<dbReference type="AlphaFoldDB" id="A0A562T4A6"/>
<evidence type="ECO:0000313" key="3">
    <source>
        <dbReference type="EMBL" id="TWI87896.1"/>
    </source>
</evidence>
<dbReference type="Proteomes" id="UP000316778">
    <property type="component" value="Unassembled WGS sequence"/>
</dbReference>
<protein>
    <submittedName>
        <fullName evidence="3">Uncharacterized protein</fullName>
    </submittedName>
</protein>
<keyword evidence="4" id="KW-1185">Reference proteome</keyword>
<reference evidence="3 4" key="1">
    <citation type="journal article" date="2013" name="Stand. Genomic Sci.">
        <title>Genomic Encyclopedia of Type Strains, Phase I: The one thousand microbial genomes (KMG-I) project.</title>
        <authorList>
            <person name="Kyrpides N.C."/>
            <person name="Woyke T."/>
            <person name="Eisen J.A."/>
            <person name="Garrity G."/>
            <person name="Lilburn T.G."/>
            <person name="Beck B.J."/>
            <person name="Whitman W.B."/>
            <person name="Hugenholtz P."/>
            <person name="Klenk H.P."/>
        </authorList>
    </citation>
    <scope>NUCLEOTIDE SEQUENCE [LARGE SCALE GENOMIC DNA]</scope>
    <source>
        <strain evidence="3 4">DSM 13484</strain>
    </source>
</reference>
<gene>
    <name evidence="3" type="ORF">LX66_1970</name>
</gene>
<feature type="chain" id="PRO_5021874813" evidence="2">
    <location>
        <begin position="26"/>
        <end position="369"/>
    </location>
</feature>
<proteinExistence type="predicted"/>